<dbReference type="Proteomes" id="UP001642540">
    <property type="component" value="Unassembled WGS sequence"/>
</dbReference>
<reference evidence="2 3" key="1">
    <citation type="submission" date="2024-08" db="EMBL/GenBank/DDBJ databases">
        <authorList>
            <person name="Cucini C."/>
            <person name="Frati F."/>
        </authorList>
    </citation>
    <scope>NUCLEOTIDE SEQUENCE [LARGE SCALE GENOMIC DNA]</scope>
</reference>
<dbReference type="EMBL" id="CAXLJM020000066">
    <property type="protein sequence ID" value="CAL8121706.1"/>
    <property type="molecule type" value="Genomic_DNA"/>
</dbReference>
<evidence type="ECO:0000313" key="3">
    <source>
        <dbReference type="Proteomes" id="UP001642540"/>
    </source>
</evidence>
<feature type="compositionally biased region" description="Basic and acidic residues" evidence="1">
    <location>
        <begin position="120"/>
        <end position="133"/>
    </location>
</feature>
<feature type="region of interest" description="Disordered" evidence="1">
    <location>
        <begin position="115"/>
        <end position="148"/>
    </location>
</feature>
<comment type="caution">
    <text evidence="2">The sequence shown here is derived from an EMBL/GenBank/DDBJ whole genome shotgun (WGS) entry which is preliminary data.</text>
</comment>
<gene>
    <name evidence="2" type="ORF">ODALV1_LOCUS19501</name>
</gene>
<proteinExistence type="predicted"/>
<sequence length="223" mass="26003">MGLITSYYSGRKDHPDLLEDLEDEQPYHFRSHKKDTPYYETQNDYEDDGYDLRQDDIDHEYLREKVEISQMMEDLINEDKAEMESSEQPPSFMGSSAVGGSLLSSFLPFLGSRSMGKGGADSERGFRSDDRSKRIATPKTPNTRRSNRRLYRSKPVKKDPFWRVVNIWKKLKHRSQCQQMYPDCPFESWEIVRMLDLVKGQAKVLSAYLKITVDNVKPASMRN</sequence>
<name>A0ABP1R8V1_9HEXA</name>
<keyword evidence="3" id="KW-1185">Reference proteome</keyword>
<evidence type="ECO:0000256" key="1">
    <source>
        <dbReference type="SAM" id="MobiDB-lite"/>
    </source>
</evidence>
<feature type="region of interest" description="Disordered" evidence="1">
    <location>
        <begin position="1"/>
        <end position="50"/>
    </location>
</feature>
<protein>
    <submittedName>
        <fullName evidence="2">Uncharacterized protein</fullName>
    </submittedName>
</protein>
<accession>A0ABP1R8V1</accession>
<organism evidence="2 3">
    <name type="scientific">Orchesella dallaii</name>
    <dbReference type="NCBI Taxonomy" id="48710"/>
    <lineage>
        <taxon>Eukaryota</taxon>
        <taxon>Metazoa</taxon>
        <taxon>Ecdysozoa</taxon>
        <taxon>Arthropoda</taxon>
        <taxon>Hexapoda</taxon>
        <taxon>Collembola</taxon>
        <taxon>Entomobryomorpha</taxon>
        <taxon>Entomobryoidea</taxon>
        <taxon>Orchesellidae</taxon>
        <taxon>Orchesellinae</taxon>
        <taxon>Orchesella</taxon>
    </lineage>
</organism>
<evidence type="ECO:0000313" key="2">
    <source>
        <dbReference type="EMBL" id="CAL8121706.1"/>
    </source>
</evidence>